<protein>
    <submittedName>
        <fullName evidence="2">Phasin family protein</fullName>
    </submittedName>
</protein>
<dbReference type="EMBL" id="JBHTJS010000035">
    <property type="protein sequence ID" value="MFD1008361.1"/>
    <property type="molecule type" value="Genomic_DNA"/>
</dbReference>
<comment type="caution">
    <text evidence="2">The sequence shown here is derived from an EMBL/GenBank/DDBJ whole genome shotgun (WGS) entry which is preliminary data.</text>
</comment>
<dbReference type="NCBIfam" id="TIGR02809">
    <property type="entry name" value="phasin_3"/>
    <property type="match status" value="1"/>
</dbReference>
<gene>
    <name evidence="2" type="ORF">ACFQ1C_09370</name>
</gene>
<accession>A0ABW3KJV6</accession>
<dbReference type="Pfam" id="PF09361">
    <property type="entry name" value="Phasin_2"/>
    <property type="match status" value="1"/>
</dbReference>
<evidence type="ECO:0000259" key="1">
    <source>
        <dbReference type="Pfam" id="PF09361"/>
    </source>
</evidence>
<organism evidence="2 3">
    <name type="scientific">Oceanisphaera ostreae</name>
    <dbReference type="NCBI Taxonomy" id="914151"/>
    <lineage>
        <taxon>Bacteria</taxon>
        <taxon>Pseudomonadati</taxon>
        <taxon>Pseudomonadota</taxon>
        <taxon>Gammaproteobacteria</taxon>
        <taxon>Aeromonadales</taxon>
        <taxon>Aeromonadaceae</taxon>
        <taxon>Oceanisphaera</taxon>
    </lineage>
</organism>
<evidence type="ECO:0000313" key="3">
    <source>
        <dbReference type="Proteomes" id="UP001597048"/>
    </source>
</evidence>
<sequence length="111" mass="12364">MYTNIFQNFNEHSEKAFGPLLKYNQLVASNFTALTNLQLDAARQYADIGLSQLQAGGQINDAQALMNYGAKQLETMTLVSQKMMADSKKLADLAQEFKTGLEQLVADEQKK</sequence>
<dbReference type="InterPro" id="IPR014176">
    <property type="entry name" value="Phasin_subfam-3"/>
</dbReference>
<feature type="domain" description="Phasin" evidence="1">
    <location>
        <begin position="8"/>
        <end position="106"/>
    </location>
</feature>
<dbReference type="InterPro" id="IPR018968">
    <property type="entry name" value="Phasin"/>
</dbReference>
<evidence type="ECO:0000313" key="2">
    <source>
        <dbReference type="EMBL" id="MFD1008361.1"/>
    </source>
</evidence>
<name>A0ABW3KJV6_9GAMM</name>
<keyword evidence="3" id="KW-1185">Reference proteome</keyword>
<proteinExistence type="predicted"/>
<reference evidence="3" key="1">
    <citation type="journal article" date="2019" name="Int. J. Syst. Evol. Microbiol.">
        <title>The Global Catalogue of Microorganisms (GCM) 10K type strain sequencing project: providing services to taxonomists for standard genome sequencing and annotation.</title>
        <authorList>
            <consortium name="The Broad Institute Genomics Platform"/>
            <consortium name="The Broad Institute Genome Sequencing Center for Infectious Disease"/>
            <person name="Wu L."/>
            <person name="Ma J."/>
        </authorList>
    </citation>
    <scope>NUCLEOTIDE SEQUENCE [LARGE SCALE GENOMIC DNA]</scope>
    <source>
        <strain evidence="3">CCUG 60525</strain>
    </source>
</reference>
<dbReference type="RefSeq" id="WP_379558337.1">
    <property type="nucleotide sequence ID" value="NZ_JBHTJS010000035.1"/>
</dbReference>
<dbReference type="Proteomes" id="UP001597048">
    <property type="component" value="Unassembled WGS sequence"/>
</dbReference>